<dbReference type="Proteomes" id="UP000033423">
    <property type="component" value="Unassembled WGS sequence"/>
</dbReference>
<gene>
    <name evidence="1" type="ORF">MBAV_001675</name>
</gene>
<name>A0A0F3GW65_9BACT</name>
<sequence>MLFARRIVPLVLNSTTAIDFSIAAILPESLARASFWSVISVASLMTLRVLPSVPSTGL</sequence>
<accession>A0A0F3GW65</accession>
<organism evidence="1 2">
    <name type="scientific">Candidatus Magnetobacterium bavaricum</name>
    <dbReference type="NCBI Taxonomy" id="29290"/>
    <lineage>
        <taxon>Bacteria</taxon>
        <taxon>Pseudomonadati</taxon>
        <taxon>Nitrospirota</taxon>
        <taxon>Thermodesulfovibrionia</taxon>
        <taxon>Thermodesulfovibrionales</taxon>
        <taxon>Candidatus Magnetobacteriaceae</taxon>
        <taxon>Candidatus Magnetobacterium</taxon>
    </lineage>
</organism>
<proteinExistence type="predicted"/>
<evidence type="ECO:0000313" key="1">
    <source>
        <dbReference type="EMBL" id="KJU86130.1"/>
    </source>
</evidence>
<evidence type="ECO:0000313" key="2">
    <source>
        <dbReference type="Proteomes" id="UP000033423"/>
    </source>
</evidence>
<dbReference type="EMBL" id="LACI01000728">
    <property type="protein sequence ID" value="KJU86130.1"/>
    <property type="molecule type" value="Genomic_DNA"/>
</dbReference>
<protein>
    <submittedName>
        <fullName evidence="1">Uncharacterized protein</fullName>
    </submittedName>
</protein>
<dbReference type="AlphaFoldDB" id="A0A0F3GW65"/>
<comment type="caution">
    <text evidence="1">The sequence shown here is derived from an EMBL/GenBank/DDBJ whole genome shotgun (WGS) entry which is preliminary data.</text>
</comment>
<reference evidence="1 2" key="1">
    <citation type="submission" date="2015-02" db="EMBL/GenBank/DDBJ databases">
        <title>Single-cell genomics of uncultivated deep-branching MTB reveals a conserved set of magnetosome genes.</title>
        <authorList>
            <person name="Kolinko S."/>
            <person name="Richter M."/>
            <person name="Glockner F.O."/>
            <person name="Brachmann A."/>
            <person name="Schuler D."/>
        </authorList>
    </citation>
    <scope>NUCLEOTIDE SEQUENCE [LARGE SCALE GENOMIC DNA]</scope>
    <source>
        <strain evidence="1">TM-1</strain>
    </source>
</reference>
<keyword evidence="2" id="KW-1185">Reference proteome</keyword>